<proteinExistence type="predicted"/>
<reference evidence="3" key="1">
    <citation type="submission" date="2024-02" db="UniProtKB">
        <authorList>
            <consortium name="WormBaseParasite"/>
        </authorList>
    </citation>
    <scope>IDENTIFICATION</scope>
</reference>
<dbReference type="WBParaSite" id="MBELARI_LOCUS21876">
    <property type="protein sequence ID" value="MBELARI_LOCUS21876"/>
    <property type="gene ID" value="MBELARI_LOCUS21876"/>
</dbReference>
<keyword evidence="2" id="KW-1185">Reference proteome</keyword>
<protein>
    <submittedName>
        <fullName evidence="3">Uncharacterized protein</fullName>
    </submittedName>
</protein>
<organism evidence="2 3">
    <name type="scientific">Mesorhabditis belari</name>
    <dbReference type="NCBI Taxonomy" id="2138241"/>
    <lineage>
        <taxon>Eukaryota</taxon>
        <taxon>Metazoa</taxon>
        <taxon>Ecdysozoa</taxon>
        <taxon>Nematoda</taxon>
        <taxon>Chromadorea</taxon>
        <taxon>Rhabditida</taxon>
        <taxon>Rhabditina</taxon>
        <taxon>Rhabditomorpha</taxon>
        <taxon>Rhabditoidea</taxon>
        <taxon>Rhabditidae</taxon>
        <taxon>Mesorhabditinae</taxon>
        <taxon>Mesorhabditis</taxon>
    </lineage>
</organism>
<evidence type="ECO:0000256" key="1">
    <source>
        <dbReference type="SAM" id="MobiDB-lite"/>
    </source>
</evidence>
<dbReference type="Proteomes" id="UP000887575">
    <property type="component" value="Unassembled WGS sequence"/>
</dbReference>
<dbReference type="AlphaFoldDB" id="A0AAF3F880"/>
<evidence type="ECO:0000313" key="3">
    <source>
        <dbReference type="WBParaSite" id="MBELARI_LOCUS21876"/>
    </source>
</evidence>
<feature type="region of interest" description="Disordered" evidence="1">
    <location>
        <begin position="1"/>
        <end position="24"/>
    </location>
</feature>
<name>A0AAF3F880_9BILA</name>
<accession>A0AAF3F880</accession>
<evidence type="ECO:0000313" key="2">
    <source>
        <dbReference type="Proteomes" id="UP000887575"/>
    </source>
</evidence>
<sequence length="68" mass="7460">MSEKLSEEVGESEESAENPPSVHGAAHISDWKRIGADLYLNRFSAFDLNTIILLSESDVTTVTPRKVA</sequence>